<keyword evidence="8" id="KW-1185">Reference proteome</keyword>
<evidence type="ECO:0000313" key="7">
    <source>
        <dbReference type="EMBL" id="SAK83955.1"/>
    </source>
</evidence>
<dbReference type="SUPFAM" id="SSF52518">
    <property type="entry name" value="Thiamin diphosphate-binding fold (THDP-binding)"/>
    <property type="match status" value="2"/>
</dbReference>
<gene>
    <name evidence="7" type="ORF">AWB75_05473</name>
</gene>
<comment type="caution">
    <text evidence="7">The sequence shown here is derived from an EMBL/GenBank/DDBJ whole genome shotgun (WGS) entry which is preliminary data.</text>
</comment>
<reference evidence="7" key="1">
    <citation type="submission" date="2016-01" db="EMBL/GenBank/DDBJ databases">
        <authorList>
            <person name="Peeters C."/>
        </authorList>
    </citation>
    <scope>NUCLEOTIDE SEQUENCE [LARGE SCALE GENOMIC DNA]</scope>
    <source>
        <strain evidence="7">LMG 29318</strain>
    </source>
</reference>
<evidence type="ECO:0000256" key="1">
    <source>
        <dbReference type="ARBA" id="ARBA00001964"/>
    </source>
</evidence>
<organism evidence="7 8">
    <name type="scientific">Caballeronia catudaia</name>
    <dbReference type="NCBI Taxonomy" id="1777136"/>
    <lineage>
        <taxon>Bacteria</taxon>
        <taxon>Pseudomonadati</taxon>
        <taxon>Pseudomonadota</taxon>
        <taxon>Betaproteobacteria</taxon>
        <taxon>Burkholderiales</taxon>
        <taxon>Burkholderiaceae</taxon>
        <taxon>Caballeronia</taxon>
    </lineage>
</organism>
<dbReference type="Gene3D" id="1.10.287.1150">
    <property type="entry name" value="TPP helical domain"/>
    <property type="match status" value="1"/>
</dbReference>
<evidence type="ECO:0000256" key="3">
    <source>
        <dbReference type="ARBA" id="ARBA00012280"/>
    </source>
</evidence>
<dbReference type="Gene3D" id="3.40.50.970">
    <property type="match status" value="1"/>
</dbReference>
<dbReference type="GO" id="GO:0004591">
    <property type="term" value="F:oxoglutarate dehydrogenase (succinyl-transferring) activity"/>
    <property type="evidence" value="ECO:0007669"/>
    <property type="project" value="UniProtKB-EC"/>
</dbReference>
<comment type="cofactor">
    <cofactor evidence="1">
        <name>thiamine diphosphate</name>
        <dbReference type="ChEBI" id="CHEBI:58937"/>
    </cofactor>
</comment>
<accession>A0A158CNL2</accession>
<dbReference type="OrthoDB" id="8864388at2"/>
<evidence type="ECO:0000256" key="2">
    <source>
        <dbReference type="ARBA" id="ARBA00003906"/>
    </source>
</evidence>
<evidence type="ECO:0000256" key="4">
    <source>
        <dbReference type="ARBA" id="ARBA00023002"/>
    </source>
</evidence>
<dbReference type="InterPro" id="IPR042179">
    <property type="entry name" value="KGD_C_sf"/>
</dbReference>
<dbReference type="SMART" id="SM00861">
    <property type="entry name" value="Transket_pyr"/>
    <property type="match status" value="1"/>
</dbReference>
<dbReference type="NCBIfam" id="NF006914">
    <property type="entry name" value="PRK09404.1"/>
    <property type="match status" value="1"/>
</dbReference>
<dbReference type="InterPro" id="IPR031717">
    <property type="entry name" value="ODO-1/KGD_C"/>
</dbReference>
<proteinExistence type="predicted"/>
<feature type="domain" description="Transketolase-like pyrimidine-binding" evidence="6">
    <location>
        <begin position="516"/>
        <end position="713"/>
    </location>
</feature>
<dbReference type="GO" id="GO:0030976">
    <property type="term" value="F:thiamine pyrophosphate binding"/>
    <property type="evidence" value="ECO:0007669"/>
    <property type="project" value="InterPro"/>
</dbReference>
<name>A0A158CNL2_9BURK</name>
<comment type="function">
    <text evidence="2">E1 component of the 2-oxoglutarate dehydrogenase (OGDH) complex which catalyzes the decarboxylation of 2-oxoglutarate, the first step in the conversion of 2-oxoglutarate to succinyl-CoA and CO(2).</text>
</comment>
<dbReference type="Pfam" id="PF16870">
    <property type="entry name" value="OxoGdeHyase_C"/>
    <property type="match status" value="1"/>
</dbReference>
<dbReference type="EC" id="1.2.4.2" evidence="3"/>
<dbReference type="PIRSF" id="PIRSF000157">
    <property type="entry name" value="Oxoglu_dh_E1"/>
    <property type="match status" value="1"/>
</dbReference>
<dbReference type="Proteomes" id="UP000054870">
    <property type="component" value="Unassembled WGS sequence"/>
</dbReference>
<dbReference type="GO" id="GO:0005829">
    <property type="term" value="C:cytosol"/>
    <property type="evidence" value="ECO:0007669"/>
    <property type="project" value="TreeGrafter"/>
</dbReference>
<protein>
    <recommendedName>
        <fullName evidence="3">oxoglutarate dehydrogenase (succinyl-transferring)</fullName>
        <ecNumber evidence="3">1.2.4.2</ecNumber>
    </recommendedName>
</protein>
<dbReference type="GO" id="GO:0045252">
    <property type="term" value="C:oxoglutarate dehydrogenase complex"/>
    <property type="evidence" value="ECO:0007669"/>
    <property type="project" value="TreeGrafter"/>
</dbReference>
<dbReference type="Gene3D" id="3.40.50.12470">
    <property type="match status" value="1"/>
</dbReference>
<dbReference type="PANTHER" id="PTHR23152:SF4">
    <property type="entry name" value="2-OXOADIPATE DEHYDROGENASE COMPLEX COMPONENT E1"/>
    <property type="match status" value="1"/>
</dbReference>
<evidence type="ECO:0000259" key="6">
    <source>
        <dbReference type="SMART" id="SM00861"/>
    </source>
</evidence>
<dbReference type="AlphaFoldDB" id="A0A158CNL2"/>
<dbReference type="PANTHER" id="PTHR23152">
    <property type="entry name" value="2-OXOGLUTARATE DEHYDROGENASE"/>
    <property type="match status" value="1"/>
</dbReference>
<dbReference type="InterPro" id="IPR029061">
    <property type="entry name" value="THDP-binding"/>
</dbReference>
<sequence length="865" mass="94599">MYQDPIDEAPVHETAADRSKNVDAAAQAVAALIDAYRNHGHLLATLDPLGLSAPGHAPALSPLHHGLDASQTIAVQNASFASAATVGELEEQLTRAYCGALALDCSGVRNESRRAWLFQQMESDRVLSRPTQQQREALLARLLDAEMWERLVAARHEDAKRFSLEGCESFVPLLDTLIASAASDGTQQLFLGMPHRGRVNTLVNVMGFPAAEMIDRLDPDSDFPAVQTDLPYHLGGEVVKRTPNGDVLVFLAHNPSHLQSVYPVVSGMARAWQDDHPGEDCVTVAVHGDAAFAGQGVVMETLNMTRKDGYDLRGTVHVILNNQIGFTTPNRMDASDHAYCTDIARMIDAPVVRVNADHPEEVVRAARLAYDYRKEHGADIVIDLIGYRRLGHSEHDVPAVTQPLLQLAIDMHPTVTELYYIATGGGTALPALRDDALRRLGSNGTVAEALAPEDGETNGDATGEATVRPGAQLSLSRLRALAAAITRVPENVSLHPIISAMLATWQDTVANENRPADWRFAENMAYASLLEAGHDIRLSGLDVGRGTFMHRHAVWHAQDAHDEPGHRHVPLSGIAAKQGRFDIANSPLTEEAVLGFEYGYSVQTKATMTVWEAQYGDFVNGAQVFIDQYIAAGEFKWGYESALAVLLPHGHEGVGPEHSSGYLARFLQLCADENMRIVVPSTSAQWFHLLRQHATTERRTPLIVMSPKSKLYGNVASHAPLREMIDGAFQCVLGDERISDASAVKRVVLCSGKFYYELRDARDASGDESTAIIRIEQLYPFPHDQLRRVLASFIDLRSVTWAQEEDRNQGAWRFVRDELETALPADCVLREVCRTATPAGAHSSVAAHRREQARLVAAALTAAAR</sequence>
<dbReference type="GO" id="GO:0006099">
    <property type="term" value="P:tricarboxylic acid cycle"/>
    <property type="evidence" value="ECO:0007669"/>
    <property type="project" value="TreeGrafter"/>
</dbReference>
<dbReference type="RefSeq" id="WP_087086896.1">
    <property type="nucleotide sequence ID" value="NZ_FCOF02000036.1"/>
</dbReference>
<dbReference type="Gene3D" id="3.40.50.11610">
    <property type="entry name" value="Multifunctional 2-oxoglutarate metabolism enzyme, C-terminal domain"/>
    <property type="match status" value="1"/>
</dbReference>
<dbReference type="NCBIfam" id="TIGR00239">
    <property type="entry name" value="2oxo_dh_E1"/>
    <property type="match status" value="1"/>
</dbReference>
<evidence type="ECO:0000256" key="5">
    <source>
        <dbReference type="ARBA" id="ARBA00023052"/>
    </source>
</evidence>
<dbReference type="InterPro" id="IPR001017">
    <property type="entry name" value="DH_E1"/>
</dbReference>
<dbReference type="EMBL" id="FCOF02000036">
    <property type="protein sequence ID" value="SAK83955.1"/>
    <property type="molecule type" value="Genomic_DNA"/>
</dbReference>
<dbReference type="InterPro" id="IPR011603">
    <property type="entry name" value="2oxoglutarate_DH_E1"/>
</dbReference>
<dbReference type="Pfam" id="PF00676">
    <property type="entry name" value="E1_dh"/>
    <property type="match status" value="1"/>
</dbReference>
<dbReference type="Pfam" id="PF02779">
    <property type="entry name" value="Transket_pyr"/>
    <property type="match status" value="1"/>
</dbReference>
<keyword evidence="4" id="KW-0560">Oxidoreductase</keyword>
<dbReference type="InterPro" id="IPR005475">
    <property type="entry name" value="Transketolase-like_Pyr-bd"/>
</dbReference>
<evidence type="ECO:0000313" key="8">
    <source>
        <dbReference type="Proteomes" id="UP000054870"/>
    </source>
</evidence>
<keyword evidence="5" id="KW-0786">Thiamine pyrophosphate</keyword>